<dbReference type="EMBL" id="KV417490">
    <property type="protein sequence ID" value="KZP31248.1"/>
    <property type="molecule type" value="Genomic_DNA"/>
</dbReference>
<feature type="domain" description="Peptidase M16 C-terminal" evidence="3">
    <location>
        <begin position="200"/>
        <end position="394"/>
    </location>
</feature>
<dbReference type="OrthoDB" id="4953at2759"/>
<reference evidence="4 5" key="1">
    <citation type="journal article" date="2016" name="Mol. Biol. Evol.">
        <title>Comparative Genomics of Early-Diverging Mushroom-Forming Fungi Provides Insights into the Origins of Lignocellulose Decay Capabilities.</title>
        <authorList>
            <person name="Nagy L.G."/>
            <person name="Riley R."/>
            <person name="Tritt A."/>
            <person name="Adam C."/>
            <person name="Daum C."/>
            <person name="Floudas D."/>
            <person name="Sun H."/>
            <person name="Yadav J.S."/>
            <person name="Pangilinan J."/>
            <person name="Larsson K.H."/>
            <person name="Matsuura K."/>
            <person name="Barry K."/>
            <person name="Labutti K."/>
            <person name="Kuo R."/>
            <person name="Ohm R.A."/>
            <person name="Bhattacharya S.S."/>
            <person name="Shirouzu T."/>
            <person name="Yoshinaga Y."/>
            <person name="Martin F.M."/>
            <person name="Grigoriev I.V."/>
            <person name="Hibbett D.S."/>
        </authorList>
    </citation>
    <scope>NUCLEOTIDE SEQUENCE [LARGE SCALE GENOMIC DNA]</scope>
    <source>
        <strain evidence="4 5">CBS 109695</strain>
    </source>
</reference>
<evidence type="ECO:0000313" key="5">
    <source>
        <dbReference type="Proteomes" id="UP000076532"/>
    </source>
</evidence>
<protein>
    <recommendedName>
        <fullName evidence="6">Mitochondrial presequence protease</fullName>
    </recommendedName>
</protein>
<evidence type="ECO:0008006" key="6">
    <source>
        <dbReference type="Google" id="ProtNLM"/>
    </source>
</evidence>
<dbReference type="InterPro" id="IPR011765">
    <property type="entry name" value="Pept_M16_N"/>
</dbReference>
<sequence length="1048" mass="115415">MAPTSETFGNFDLIKRVKLDYTDVEVSKWQSRETGLSVVHIDFEAPLVNGYFVVGTEIFDDSGCPHTLEHLVFMGSEKYPYKGIIDHLANRGFSNGTNAWTDTDHTAYTASTAGEQGFLQLLPIYVDHILYPTSTQAAFVTEVHHIDPKGEDSGVVYSEMQGRENTSMDLMGLRMQQLINPKGSAYRSETGGLMEALRVLSVEQIRDYHKKYYVPHNLSLIVTGKLSSGTNSLLSVVQEQIEPSIIAHGQNQGPRPEGWKRPFVETPSAHRKPIPKTLKETVEFPEKDESMGELAISFMGPAPGDFLEQKVIELLGTYMTSSAVAPLNKEYVEIESPLCSYIFFNEDSRATLGDLTVYVGSVPTEHLDTFDTKLKASFERLVKEGLDMNRMKMVISREERQLRSRLESSKADVFSGIMIDHFLYGTPDGSDIVESMDEFGRYSILKGWSSKQWTDTLKKYFIDPAYVVIRGKPSAGLADKLEKKEKARIAAQVKKLGPEGLAKVTKLLEDAKALHEKPIPTEVLTAFPVPDVKSISWISVQSLQEPGKGRAPAQHPVQSELSKHVQSDGTQLPFFVEYDHVKSDFVNVHALFSLASVPDRLRPHISAYLSTVFSLPVTRQSGERLSHEEVINKLDDETVSYDADLGVNGGFSENLRISIKVETGMYETAIAWLRDLIYGSEFDKERLQVNLAKIQQSLPEMKRDGNNVLSSLWADLLYAENSTSRAAGVLPQTEFIPKLIQDLQDTPDAVIADFNELRKYITDPSGVRISVTGNVLDVPNPRTTWEKNFGDILPETALAPVKLASETLNGLGKQPAKKSVVLSLPTIESTYVNHTTKGIQGFHDPDSPALTVALEALNATEGYLWRSIRGSGLAYGASVSPDRETGLLTFSLYRSSNSMQAYKEAEKVVKGIVDGSILLEETTLDAAKSSLVYGVARGVASAGRAAMASFTNQAIKGVSQNYNTELLEKYQAITKDQVLAALKKHVLPVFDPLTSVAVVVTAPTKADSIAEALTAAGFEVEQRNLEIDPDELEGSESGSECGSSCDSH</sequence>
<proteinExistence type="predicted"/>
<gene>
    <name evidence="4" type="ORF">FIBSPDRAFT_849740</name>
</gene>
<dbReference type="AlphaFoldDB" id="A0A166U2P6"/>
<feature type="region of interest" description="Disordered" evidence="1">
    <location>
        <begin position="1027"/>
        <end position="1048"/>
    </location>
</feature>
<dbReference type="Pfam" id="PF00675">
    <property type="entry name" value="Peptidase_M16"/>
    <property type="match status" value="1"/>
</dbReference>
<keyword evidence="5" id="KW-1185">Reference proteome</keyword>
<dbReference type="STRING" id="436010.A0A166U2P6"/>
<evidence type="ECO:0000259" key="3">
    <source>
        <dbReference type="Pfam" id="PF05193"/>
    </source>
</evidence>
<dbReference type="Proteomes" id="UP000076532">
    <property type="component" value="Unassembled WGS sequence"/>
</dbReference>
<dbReference type="PANTHER" id="PTHR43016">
    <property type="entry name" value="PRESEQUENCE PROTEASE"/>
    <property type="match status" value="1"/>
</dbReference>
<evidence type="ECO:0000256" key="1">
    <source>
        <dbReference type="SAM" id="MobiDB-lite"/>
    </source>
</evidence>
<feature type="compositionally biased region" description="Low complexity" evidence="1">
    <location>
        <begin position="1035"/>
        <end position="1048"/>
    </location>
</feature>
<name>A0A166U2P6_9AGAM</name>
<dbReference type="Gene3D" id="3.30.830.10">
    <property type="entry name" value="Metalloenzyme, LuxS/M16 peptidase-like"/>
    <property type="match status" value="4"/>
</dbReference>
<organism evidence="4 5">
    <name type="scientific">Athelia psychrophila</name>
    <dbReference type="NCBI Taxonomy" id="1759441"/>
    <lineage>
        <taxon>Eukaryota</taxon>
        <taxon>Fungi</taxon>
        <taxon>Dikarya</taxon>
        <taxon>Basidiomycota</taxon>
        <taxon>Agaricomycotina</taxon>
        <taxon>Agaricomycetes</taxon>
        <taxon>Agaricomycetidae</taxon>
        <taxon>Atheliales</taxon>
        <taxon>Atheliaceae</taxon>
        <taxon>Athelia</taxon>
    </lineage>
</organism>
<dbReference type="GO" id="GO:0046872">
    <property type="term" value="F:metal ion binding"/>
    <property type="evidence" value="ECO:0007669"/>
    <property type="project" value="InterPro"/>
</dbReference>
<accession>A0A166U2P6</accession>
<dbReference type="InterPro" id="IPR011249">
    <property type="entry name" value="Metalloenz_LuxS/M16"/>
</dbReference>
<evidence type="ECO:0000259" key="2">
    <source>
        <dbReference type="Pfam" id="PF00675"/>
    </source>
</evidence>
<evidence type="ECO:0000313" key="4">
    <source>
        <dbReference type="EMBL" id="KZP31248.1"/>
    </source>
</evidence>
<dbReference type="SUPFAM" id="SSF63411">
    <property type="entry name" value="LuxS/MPP-like metallohydrolase"/>
    <property type="match status" value="4"/>
</dbReference>
<dbReference type="Pfam" id="PF05193">
    <property type="entry name" value="Peptidase_M16_C"/>
    <property type="match status" value="1"/>
</dbReference>
<feature type="domain" description="Peptidase M16 N-terminal" evidence="2">
    <location>
        <begin position="61"/>
        <end position="127"/>
    </location>
</feature>
<dbReference type="InterPro" id="IPR007863">
    <property type="entry name" value="Peptidase_M16_C"/>
</dbReference>
<dbReference type="PANTHER" id="PTHR43016:SF16">
    <property type="entry name" value="METALLOPROTEASE, PUTATIVE (AFU_ORTHOLOGUE AFUA_4G07610)-RELATED"/>
    <property type="match status" value="1"/>
</dbReference>
<dbReference type="FunFam" id="3.30.830.10:FF:000015">
    <property type="entry name" value="Putative zinc metalloprotease"/>
    <property type="match status" value="1"/>
</dbReference>
<dbReference type="FunFam" id="3.30.830.10:FF:000031">
    <property type="entry name" value="Putative zinc metalloprotease"/>
    <property type="match status" value="1"/>
</dbReference>